<name>A0A0K2U2S5_LEPSM</name>
<proteinExistence type="predicted"/>
<dbReference type="AlphaFoldDB" id="A0A0K2U2S5"/>
<dbReference type="EMBL" id="HACA01015248">
    <property type="protein sequence ID" value="CDW32609.1"/>
    <property type="molecule type" value="Transcribed_RNA"/>
</dbReference>
<dbReference type="InterPro" id="IPR012337">
    <property type="entry name" value="RNaseH-like_sf"/>
</dbReference>
<dbReference type="InterPro" id="IPR036397">
    <property type="entry name" value="RNaseH_sf"/>
</dbReference>
<dbReference type="SUPFAM" id="SSF53098">
    <property type="entry name" value="Ribonuclease H-like"/>
    <property type="match status" value="1"/>
</dbReference>
<organism evidence="1">
    <name type="scientific">Lepeophtheirus salmonis</name>
    <name type="common">Salmon louse</name>
    <name type="synonym">Caligus salmonis</name>
    <dbReference type="NCBI Taxonomy" id="72036"/>
    <lineage>
        <taxon>Eukaryota</taxon>
        <taxon>Metazoa</taxon>
        <taxon>Ecdysozoa</taxon>
        <taxon>Arthropoda</taxon>
        <taxon>Crustacea</taxon>
        <taxon>Multicrustacea</taxon>
        <taxon>Hexanauplia</taxon>
        <taxon>Copepoda</taxon>
        <taxon>Siphonostomatoida</taxon>
        <taxon>Caligidae</taxon>
        <taxon>Lepeophtheirus</taxon>
    </lineage>
</organism>
<dbReference type="GO" id="GO:0003676">
    <property type="term" value="F:nucleic acid binding"/>
    <property type="evidence" value="ECO:0007669"/>
    <property type="project" value="InterPro"/>
</dbReference>
<dbReference type="Gene3D" id="3.30.420.10">
    <property type="entry name" value="Ribonuclease H-like superfamily/Ribonuclease H"/>
    <property type="match status" value="1"/>
</dbReference>
<sequence>MKDTLTTATLRPIFHWFSRFGFLLEVHADNCPPLASELFKTKLFEWEVTLFFYPPYHPQ</sequence>
<reference evidence="1" key="1">
    <citation type="submission" date="2014-05" db="EMBL/GenBank/DDBJ databases">
        <authorList>
            <person name="Chronopoulou M."/>
        </authorList>
    </citation>
    <scope>NUCLEOTIDE SEQUENCE</scope>
    <source>
        <tissue evidence="1">Whole organism</tissue>
    </source>
</reference>
<protein>
    <submittedName>
        <fullName evidence="1">Putative LOC101239236 [Hydra vulgaris]</fullName>
    </submittedName>
</protein>
<evidence type="ECO:0000313" key="1">
    <source>
        <dbReference type="EMBL" id="CDW32609.1"/>
    </source>
</evidence>
<accession>A0A0K2U2S5</accession>